<evidence type="ECO:0000313" key="8">
    <source>
        <dbReference type="Proteomes" id="UP001168528"/>
    </source>
</evidence>
<keyword evidence="4" id="KW-0238">DNA-binding</keyword>
<evidence type="ECO:0000256" key="1">
    <source>
        <dbReference type="ARBA" id="ARBA00022741"/>
    </source>
</evidence>
<sequence length="1255" mass="142220">MATKSQPKSKNAFEKKEKEQDTLLLLSAEIAQVRHKNDLLGIVQNKLKEFFTFDDIVIVLFHETKMTFTILLSVVGEGRGKHKLFDEILTIEYPVEDGIHDAALKSEHAVVLHIDELMKNPDKHLGIQFIYDTGIKEIAAIKLRYKNNVIGFLTLLSEQMKAFEKANLNFLQPVSNLLSIAVANILANEAIEQREKEKEILFSMGQALANVRGREDLLETINTKFRELFYFSHAGAGLINEDKQTYSAFLSDPASIIITHDEYDNLVTDRHLIADGIFDVVLLREQPLVVNIDQVVASGNAPLYIKITHTAGFKEAAFIRLRHREENMGMMVFYADKTHCFSPYTLRIIQSLSNQVSTAIANILANEAIQKRELEREILLELSDQMVSVRDKKDLLVGVISSKLKKLLYFTHCAICVINKNSNTFDVFLLDTGSASKNHPKYQDLVAKPQPVQDGVFNIILQSKYPLVYDLDTLIEGKNAPFYVQINHESGIREMATVPLYEKQIAIGILFVFSNRKKSFTPKALDLIQGISLQLSTAVANIIANEEIKRREEEKSILLSLSNDMSLVRNKEDLARIINQKLKKLFFIKDFTIVAIHGHEMTYGPYLFDQEDTPYKKKYDYLHTLYTNFEFEKGLYDVVLKSDRPVVFDIEEMVSRKDVPGHAIFFHSIGIDFIIGAALRIGNENFGVLWIQPETVSSFNTVNTTVFTGVCSQISIALANIIANEALEKRDREKATLLSLSNALASIRGREDLLNVIKYELKKLFNYNDASIIILDESKTTYRAFVLDMEERRTSHVDCAPNAEGVYPVADGVMDAILKAEIPIVLDYETVITHPAAPSWAVFLYQTGIREMVSVVLRDSNEVLGAFFLHSESKQYFQPYQLSLIQGISYQLSTALANVLANEKIANQLQQINHYKSQLEEENLYLQAEIGTAYNYGEIIGTSDAMQKVFHLLSQVAFTNSTVLILGETGTGKELIARAIHNTSPRKDKLMVKVNCAALPANLIESELFGHERGSFTGATERRIGKFELANHGTLFLDEIGEMPLDLQVKLLRALQEKEIERIGGKSTIKVNVRIIAATNRNLQKEVQEGRFRSDLFYRLNVFPITMPPLRDHKEDIPLLASYFIDRFARNAGRKITNISHMVLQQLTTYEWPGNVRELEHLIERSILLAKGSTIKEIHLPFKENKVHMLPSEDVYLKTLEENERDHILAVLRNCHGKVFGPGGAAEILNIHVSTLNSRIKKLGIKKEHIFMQKK</sequence>
<keyword evidence="5" id="KW-0804">Transcription</keyword>
<dbReference type="InterPro" id="IPR025944">
    <property type="entry name" value="Sigma_54_int_dom_CS"/>
</dbReference>
<dbReference type="Gene3D" id="1.10.10.60">
    <property type="entry name" value="Homeodomain-like"/>
    <property type="match status" value="1"/>
</dbReference>
<dbReference type="Pfam" id="PF01590">
    <property type="entry name" value="GAF"/>
    <property type="match status" value="2"/>
</dbReference>
<dbReference type="InterPro" id="IPR009057">
    <property type="entry name" value="Homeodomain-like_sf"/>
</dbReference>
<dbReference type="InterPro" id="IPR002078">
    <property type="entry name" value="Sigma_54_int"/>
</dbReference>
<dbReference type="Gene3D" id="3.30.450.40">
    <property type="match status" value="5"/>
</dbReference>
<evidence type="ECO:0000313" key="7">
    <source>
        <dbReference type="EMBL" id="MDO1449692.1"/>
    </source>
</evidence>
<comment type="caution">
    <text evidence="7">The sequence shown here is derived from an EMBL/GenBank/DDBJ whole genome shotgun (WGS) entry which is preliminary data.</text>
</comment>
<dbReference type="Gene3D" id="3.40.50.300">
    <property type="entry name" value="P-loop containing nucleotide triphosphate hydrolases"/>
    <property type="match status" value="1"/>
</dbReference>
<keyword evidence="1" id="KW-0547">Nucleotide-binding</keyword>
<reference evidence="7" key="1">
    <citation type="submission" date="2023-07" db="EMBL/GenBank/DDBJ databases">
        <title>The genome sequence of Rhodocytophaga aerolata KACC 12507.</title>
        <authorList>
            <person name="Zhang X."/>
        </authorList>
    </citation>
    <scope>NUCLEOTIDE SEQUENCE</scope>
    <source>
        <strain evidence="7">KACC 12507</strain>
    </source>
</reference>
<dbReference type="PROSITE" id="PS00675">
    <property type="entry name" value="SIGMA54_INTERACT_1"/>
    <property type="match status" value="1"/>
</dbReference>
<dbReference type="RefSeq" id="WP_302040495.1">
    <property type="nucleotide sequence ID" value="NZ_JAUKPO010000021.1"/>
</dbReference>
<evidence type="ECO:0000256" key="5">
    <source>
        <dbReference type="ARBA" id="ARBA00023163"/>
    </source>
</evidence>
<dbReference type="PROSITE" id="PS00688">
    <property type="entry name" value="SIGMA54_INTERACT_3"/>
    <property type="match status" value="1"/>
</dbReference>
<dbReference type="CDD" id="cd00009">
    <property type="entry name" value="AAA"/>
    <property type="match status" value="1"/>
</dbReference>
<evidence type="ECO:0000256" key="2">
    <source>
        <dbReference type="ARBA" id="ARBA00022840"/>
    </source>
</evidence>
<protein>
    <submittedName>
        <fullName evidence="7">Sigma 54-interacting transcriptional regulator</fullName>
    </submittedName>
</protein>
<gene>
    <name evidence="7" type="ORF">Q0590_25670</name>
</gene>
<dbReference type="SMART" id="SM00382">
    <property type="entry name" value="AAA"/>
    <property type="match status" value="1"/>
</dbReference>
<dbReference type="Pfam" id="PF25601">
    <property type="entry name" value="AAA_lid_14"/>
    <property type="match status" value="1"/>
</dbReference>
<dbReference type="PROSITE" id="PS50045">
    <property type="entry name" value="SIGMA54_INTERACT_4"/>
    <property type="match status" value="1"/>
</dbReference>
<evidence type="ECO:0000259" key="6">
    <source>
        <dbReference type="PROSITE" id="PS50045"/>
    </source>
</evidence>
<dbReference type="EMBL" id="JAUKPO010000021">
    <property type="protein sequence ID" value="MDO1449692.1"/>
    <property type="molecule type" value="Genomic_DNA"/>
</dbReference>
<feature type="domain" description="Sigma-54 factor interaction" evidence="6">
    <location>
        <begin position="939"/>
        <end position="1168"/>
    </location>
</feature>
<dbReference type="Pfam" id="PF00158">
    <property type="entry name" value="Sigma54_activat"/>
    <property type="match status" value="1"/>
</dbReference>
<evidence type="ECO:0000256" key="4">
    <source>
        <dbReference type="ARBA" id="ARBA00023125"/>
    </source>
</evidence>
<dbReference type="SMART" id="SM00065">
    <property type="entry name" value="GAF"/>
    <property type="match status" value="5"/>
</dbReference>
<keyword evidence="8" id="KW-1185">Reference proteome</keyword>
<dbReference type="InterPro" id="IPR027417">
    <property type="entry name" value="P-loop_NTPase"/>
</dbReference>
<dbReference type="Gene3D" id="1.10.8.60">
    <property type="match status" value="1"/>
</dbReference>
<dbReference type="SUPFAM" id="SSF52540">
    <property type="entry name" value="P-loop containing nucleoside triphosphate hydrolases"/>
    <property type="match status" value="1"/>
</dbReference>
<dbReference type="SUPFAM" id="SSF55781">
    <property type="entry name" value="GAF domain-like"/>
    <property type="match status" value="5"/>
</dbReference>
<dbReference type="InterPro" id="IPR025662">
    <property type="entry name" value="Sigma_54_int_dom_ATP-bd_1"/>
</dbReference>
<evidence type="ECO:0000256" key="3">
    <source>
        <dbReference type="ARBA" id="ARBA00023015"/>
    </source>
</evidence>
<dbReference type="InterPro" id="IPR003593">
    <property type="entry name" value="AAA+_ATPase"/>
</dbReference>
<dbReference type="Proteomes" id="UP001168528">
    <property type="component" value="Unassembled WGS sequence"/>
</dbReference>
<proteinExistence type="predicted"/>
<dbReference type="InterPro" id="IPR003018">
    <property type="entry name" value="GAF"/>
</dbReference>
<keyword evidence="3" id="KW-0805">Transcription regulation</keyword>
<dbReference type="InterPro" id="IPR029016">
    <property type="entry name" value="GAF-like_dom_sf"/>
</dbReference>
<dbReference type="PANTHER" id="PTHR32071:SF123">
    <property type="entry name" value="DNA-BINDING TRANSCRIPTIONAL ACTIVATOR HYFR-RELATED"/>
    <property type="match status" value="1"/>
</dbReference>
<keyword evidence="2" id="KW-0067">ATP-binding</keyword>
<name>A0ABT8RC60_9BACT</name>
<accession>A0ABT8RC60</accession>
<dbReference type="InterPro" id="IPR058031">
    <property type="entry name" value="AAA_lid_NorR"/>
</dbReference>
<dbReference type="SUPFAM" id="SSF46689">
    <property type="entry name" value="Homeodomain-like"/>
    <property type="match status" value="1"/>
</dbReference>
<dbReference type="PANTHER" id="PTHR32071">
    <property type="entry name" value="TRANSCRIPTIONAL REGULATORY PROTEIN"/>
    <property type="match status" value="1"/>
</dbReference>
<organism evidence="7 8">
    <name type="scientific">Rhodocytophaga aerolata</name>
    <dbReference type="NCBI Taxonomy" id="455078"/>
    <lineage>
        <taxon>Bacteria</taxon>
        <taxon>Pseudomonadati</taxon>
        <taxon>Bacteroidota</taxon>
        <taxon>Cytophagia</taxon>
        <taxon>Cytophagales</taxon>
        <taxon>Rhodocytophagaceae</taxon>
        <taxon>Rhodocytophaga</taxon>
    </lineage>
</organism>